<feature type="compositionally biased region" description="Polar residues" evidence="1">
    <location>
        <begin position="88"/>
        <end position="115"/>
    </location>
</feature>
<name>A0A2C9XPD1_9ENTE</name>
<evidence type="ECO:0000256" key="1">
    <source>
        <dbReference type="SAM" id="MobiDB-lite"/>
    </source>
</evidence>
<sequence length="137" mass="15507">MCIRGNNHGEPVFKKLKVEQDHGEKKLGQIDGKFYTKDITSFILSLEDRGLKIEPKVRATMMEKLHNINTLRNATQKQQEKSDVTHQAGATINQMGKQAKSDNSFANHSRYAQDQSVKSSKEVSKSSNKSTDNRERS</sequence>
<accession>A0A2C9XPD1</accession>
<feature type="region of interest" description="Disordered" evidence="1">
    <location>
        <begin position="71"/>
        <end position="137"/>
    </location>
</feature>
<protein>
    <submittedName>
        <fullName evidence="2">Uncharacterized protein</fullName>
    </submittedName>
</protein>
<keyword evidence="3" id="KW-1185">Reference proteome</keyword>
<dbReference type="EMBL" id="NGMO01000001">
    <property type="protein sequence ID" value="OTP12053.1"/>
    <property type="molecule type" value="Genomic_DNA"/>
</dbReference>
<evidence type="ECO:0000313" key="3">
    <source>
        <dbReference type="Proteomes" id="UP000194933"/>
    </source>
</evidence>
<dbReference type="RefSeq" id="WP_086283269.1">
    <property type="nucleotide sequence ID" value="NZ_NGMO01000001.1"/>
</dbReference>
<dbReference type="Proteomes" id="UP000194933">
    <property type="component" value="Unassembled WGS sequence"/>
</dbReference>
<comment type="caution">
    <text evidence="2">The sequence shown here is derived from an EMBL/GenBank/DDBJ whole genome shotgun (WGS) entry which is preliminary data.</text>
</comment>
<dbReference type="AlphaFoldDB" id="A0A2C9XPD1"/>
<reference evidence="2 3" key="1">
    <citation type="submission" date="2017-05" db="EMBL/GenBank/DDBJ databases">
        <title>The Genome Sequence of Enterococcus sp. 10A9_DIV0425.</title>
        <authorList>
            <consortium name="The Broad Institute Genomics Platform"/>
            <consortium name="The Broad Institute Genomic Center for Infectious Diseases"/>
            <person name="Earl A."/>
            <person name="Manson A."/>
            <person name="Schwartman J."/>
            <person name="Gilmore M."/>
            <person name="Abouelleil A."/>
            <person name="Cao P."/>
            <person name="Chapman S."/>
            <person name="Cusick C."/>
            <person name="Shea T."/>
            <person name="Young S."/>
            <person name="Neafsey D."/>
            <person name="Nusbaum C."/>
            <person name="Birren B."/>
        </authorList>
    </citation>
    <scope>NUCLEOTIDE SEQUENCE [LARGE SCALE GENOMIC DNA]</scope>
    <source>
        <strain evidence="2 3">10A9_DIV0425</strain>
    </source>
</reference>
<gene>
    <name evidence="2" type="ORF">A5844_000268</name>
</gene>
<proteinExistence type="predicted"/>
<organism evidence="2 3">
    <name type="scientific">Candidatus Enterococcus wittei</name>
    <dbReference type="NCBI Taxonomy" id="1987383"/>
    <lineage>
        <taxon>Bacteria</taxon>
        <taxon>Bacillati</taxon>
        <taxon>Bacillota</taxon>
        <taxon>Bacilli</taxon>
        <taxon>Lactobacillales</taxon>
        <taxon>Enterococcaceae</taxon>
        <taxon>Enterococcus</taxon>
    </lineage>
</organism>
<evidence type="ECO:0000313" key="2">
    <source>
        <dbReference type="EMBL" id="OTP12053.1"/>
    </source>
</evidence>